<protein>
    <submittedName>
        <fullName evidence="5">cAMP-binding domain of CRP or a regulatory subunit of cAMP-dependent protein kinases</fullName>
    </submittedName>
</protein>
<reference evidence="6" key="1">
    <citation type="submission" date="2016-10" db="EMBL/GenBank/DDBJ databases">
        <authorList>
            <person name="Varghese N."/>
            <person name="Submissions S."/>
        </authorList>
    </citation>
    <scope>NUCLEOTIDE SEQUENCE [LARGE SCALE GENOMIC DNA]</scope>
    <source>
        <strain evidence="6">CGMCC 1.11022</strain>
    </source>
</reference>
<dbReference type="InterPro" id="IPR036390">
    <property type="entry name" value="WH_DNA-bd_sf"/>
</dbReference>
<sequence length="234" mass="25975">MPESLFRNRVLKSLSPEDFALLRPSLHRVELDIKAQLEIAHQPIRNGYFPERGIASVVATMTGGRQCEVGIIGYDGMTGIALILGQDSSSNETYIQVAGNGWRLPVEIIRPAVAESPSLRTSVLDYAHAFLVQSSRTALVNGHSKIEERLARWLLMIHDRSDGDKIYLTHEFLATMLGARRPGVTTALQMLEYRGLVRAKRGEVTIIDRVGLMELTHGAYGEEEQRYFGLATAA</sequence>
<evidence type="ECO:0000256" key="3">
    <source>
        <dbReference type="ARBA" id="ARBA00023163"/>
    </source>
</evidence>
<keyword evidence="3" id="KW-0804">Transcription</keyword>
<feature type="domain" description="HTH crp-type" evidence="4">
    <location>
        <begin position="144"/>
        <end position="210"/>
    </location>
</feature>
<dbReference type="InterPro" id="IPR018490">
    <property type="entry name" value="cNMP-bd_dom_sf"/>
</dbReference>
<dbReference type="GO" id="GO:0006355">
    <property type="term" value="P:regulation of DNA-templated transcription"/>
    <property type="evidence" value="ECO:0007669"/>
    <property type="project" value="InterPro"/>
</dbReference>
<evidence type="ECO:0000313" key="5">
    <source>
        <dbReference type="EMBL" id="SDK06508.1"/>
    </source>
</evidence>
<gene>
    <name evidence="5" type="ORF">SAMN05428953_11187</name>
</gene>
<evidence type="ECO:0000256" key="1">
    <source>
        <dbReference type="ARBA" id="ARBA00023015"/>
    </source>
</evidence>
<dbReference type="GO" id="GO:0003677">
    <property type="term" value="F:DNA binding"/>
    <property type="evidence" value="ECO:0007669"/>
    <property type="project" value="UniProtKB-KW"/>
</dbReference>
<dbReference type="RefSeq" id="WP_029354903.1">
    <property type="nucleotide sequence ID" value="NZ_FNEE01000011.1"/>
</dbReference>
<keyword evidence="2" id="KW-0238">DNA-binding</keyword>
<keyword evidence="5" id="KW-0418">Kinase</keyword>
<dbReference type="GO" id="GO:0016301">
    <property type="term" value="F:kinase activity"/>
    <property type="evidence" value="ECO:0007669"/>
    <property type="project" value="UniProtKB-KW"/>
</dbReference>
<keyword evidence="1" id="KW-0805">Transcription regulation</keyword>
<accession>A0A1G8YUK2</accession>
<keyword evidence="5" id="KW-0808">Transferase</keyword>
<keyword evidence="6" id="KW-1185">Reference proteome</keyword>
<dbReference type="InterPro" id="IPR012318">
    <property type="entry name" value="HTH_CRP"/>
</dbReference>
<dbReference type="EMBL" id="FNEE01000011">
    <property type="protein sequence ID" value="SDK06508.1"/>
    <property type="molecule type" value="Genomic_DNA"/>
</dbReference>
<evidence type="ECO:0000313" key="6">
    <source>
        <dbReference type="Proteomes" id="UP000198894"/>
    </source>
</evidence>
<dbReference type="SUPFAM" id="SSF46785">
    <property type="entry name" value="Winged helix' DNA-binding domain"/>
    <property type="match status" value="1"/>
</dbReference>
<name>A0A1G8YUK2_9HYPH</name>
<organism evidence="5 6">
    <name type="scientific">Mesorhizobium muleiense</name>
    <dbReference type="NCBI Taxonomy" id="1004279"/>
    <lineage>
        <taxon>Bacteria</taxon>
        <taxon>Pseudomonadati</taxon>
        <taxon>Pseudomonadota</taxon>
        <taxon>Alphaproteobacteria</taxon>
        <taxon>Hyphomicrobiales</taxon>
        <taxon>Phyllobacteriaceae</taxon>
        <taxon>Mesorhizobium</taxon>
    </lineage>
</organism>
<dbReference type="Gene3D" id="2.60.120.10">
    <property type="entry name" value="Jelly Rolls"/>
    <property type="match status" value="1"/>
</dbReference>
<dbReference type="AlphaFoldDB" id="A0A1G8YUK2"/>
<proteinExistence type="predicted"/>
<evidence type="ECO:0000259" key="4">
    <source>
        <dbReference type="PROSITE" id="PS51063"/>
    </source>
</evidence>
<dbReference type="PROSITE" id="PS51063">
    <property type="entry name" value="HTH_CRP_2"/>
    <property type="match status" value="1"/>
</dbReference>
<dbReference type="Proteomes" id="UP000198894">
    <property type="component" value="Unassembled WGS sequence"/>
</dbReference>
<dbReference type="SUPFAM" id="SSF51206">
    <property type="entry name" value="cAMP-binding domain-like"/>
    <property type="match status" value="1"/>
</dbReference>
<dbReference type="InterPro" id="IPR014710">
    <property type="entry name" value="RmlC-like_jellyroll"/>
</dbReference>
<dbReference type="Pfam" id="PF13545">
    <property type="entry name" value="HTH_Crp_2"/>
    <property type="match status" value="1"/>
</dbReference>
<evidence type="ECO:0000256" key="2">
    <source>
        <dbReference type="ARBA" id="ARBA00023125"/>
    </source>
</evidence>